<reference evidence="1" key="1">
    <citation type="submission" date="2022-05" db="EMBL/GenBank/DDBJ databases">
        <title>Chromosome-level genome of Chaenocephalus aceratus.</title>
        <authorList>
            <person name="Park H."/>
        </authorList>
    </citation>
    <scope>NUCLEOTIDE SEQUENCE</scope>
    <source>
        <strain evidence="1">KU_202001</strain>
    </source>
</reference>
<comment type="caution">
    <text evidence="1">The sequence shown here is derived from an EMBL/GenBank/DDBJ whole genome shotgun (WGS) entry which is preliminary data.</text>
</comment>
<sequence length="98" mass="11115">MNYIKKIMHGSFLQKMFLGEGYEQHEDRFDKVNLGSNIRLNALSFDPSANNDPLQFSGSSGPLLTECPPLENTAENSKKRKRANLPPGKLMDIAYRRD</sequence>
<keyword evidence="2" id="KW-1185">Reference proteome</keyword>
<organism evidence="1 2">
    <name type="scientific">Chaenocephalus aceratus</name>
    <name type="common">Blackfin icefish</name>
    <name type="synonym">Chaenichthys aceratus</name>
    <dbReference type="NCBI Taxonomy" id="36190"/>
    <lineage>
        <taxon>Eukaryota</taxon>
        <taxon>Metazoa</taxon>
        <taxon>Chordata</taxon>
        <taxon>Craniata</taxon>
        <taxon>Vertebrata</taxon>
        <taxon>Euteleostomi</taxon>
        <taxon>Actinopterygii</taxon>
        <taxon>Neopterygii</taxon>
        <taxon>Teleostei</taxon>
        <taxon>Neoteleostei</taxon>
        <taxon>Acanthomorphata</taxon>
        <taxon>Eupercaria</taxon>
        <taxon>Perciformes</taxon>
        <taxon>Notothenioidei</taxon>
        <taxon>Channichthyidae</taxon>
        <taxon>Chaenocephalus</taxon>
    </lineage>
</organism>
<evidence type="ECO:0000313" key="1">
    <source>
        <dbReference type="EMBL" id="KAI4819400.1"/>
    </source>
</evidence>
<evidence type="ECO:0000313" key="2">
    <source>
        <dbReference type="Proteomes" id="UP001057452"/>
    </source>
</evidence>
<dbReference type="EMBL" id="CM043794">
    <property type="protein sequence ID" value="KAI4819400.1"/>
    <property type="molecule type" value="Genomic_DNA"/>
</dbReference>
<name>A0ACB9X0V4_CHAAC</name>
<gene>
    <name evidence="1" type="ORF">KUCAC02_004647</name>
</gene>
<proteinExistence type="predicted"/>
<accession>A0ACB9X0V4</accession>
<protein>
    <submittedName>
        <fullName evidence="1">Uncharacterized protein</fullName>
    </submittedName>
</protein>
<dbReference type="Proteomes" id="UP001057452">
    <property type="component" value="Chromosome 10"/>
</dbReference>